<dbReference type="EMBL" id="VSSQ01016495">
    <property type="protein sequence ID" value="MPM57887.1"/>
    <property type="molecule type" value="Genomic_DNA"/>
</dbReference>
<proteinExistence type="predicted"/>
<accession>A0A645AXK7</accession>
<organism evidence="1">
    <name type="scientific">bioreactor metagenome</name>
    <dbReference type="NCBI Taxonomy" id="1076179"/>
    <lineage>
        <taxon>unclassified sequences</taxon>
        <taxon>metagenomes</taxon>
        <taxon>ecological metagenomes</taxon>
    </lineage>
</organism>
<name>A0A645AXK7_9ZZZZ</name>
<reference evidence="1" key="1">
    <citation type="submission" date="2019-08" db="EMBL/GenBank/DDBJ databases">
        <authorList>
            <person name="Kucharzyk K."/>
            <person name="Murdoch R.W."/>
            <person name="Higgins S."/>
            <person name="Loffler F."/>
        </authorList>
    </citation>
    <scope>NUCLEOTIDE SEQUENCE</scope>
</reference>
<evidence type="ECO:0000313" key="1">
    <source>
        <dbReference type="EMBL" id="MPM57887.1"/>
    </source>
</evidence>
<comment type="caution">
    <text evidence="1">The sequence shown here is derived from an EMBL/GenBank/DDBJ whole genome shotgun (WGS) entry which is preliminary data.</text>
</comment>
<dbReference type="AlphaFoldDB" id="A0A645AXK7"/>
<gene>
    <name evidence="1" type="ORF">SDC9_104714</name>
</gene>
<sequence length="213" mass="24161">MSCWRLRRCPSAISASLRSTRRCLPLLYRRRRCGSLPSPRSRPRFVFRDPIRPCRSGLFAVAHRYRFPPVCVPSRRLLRSLSRQVCSKDTLRLSRAHEVILPIGSFSFSSQGGSWCLIQRVSCPWLMETESMPNLGIPPFGLLPSDRFSRSGAPMMAMRRSFASNRQTNAVSCPPPAGRRMCRDRPRPHNTLRCPLLLQTGLQTILVASSPPE</sequence>
<protein>
    <submittedName>
        <fullName evidence="1">Uncharacterized protein</fullName>
    </submittedName>
</protein>